<sequence length="29" mass="3093">MLPLNGIMMFNICLACACLLNGSFSKCAL</sequence>
<dbReference type="EMBL" id="GGEC01005546">
    <property type="protein sequence ID" value="MBW86029.1"/>
    <property type="molecule type" value="Transcribed_RNA"/>
</dbReference>
<proteinExistence type="predicted"/>
<evidence type="ECO:0000313" key="1">
    <source>
        <dbReference type="EMBL" id="MBW86029.1"/>
    </source>
</evidence>
<name>A0A2P2IXT4_RHIMU</name>
<dbReference type="AlphaFoldDB" id="A0A2P2IXT4"/>
<reference evidence="1" key="1">
    <citation type="submission" date="2018-02" db="EMBL/GenBank/DDBJ databases">
        <title>Rhizophora mucronata_Transcriptome.</title>
        <authorList>
            <person name="Meera S.P."/>
            <person name="Sreeshan A."/>
            <person name="Augustine A."/>
        </authorList>
    </citation>
    <scope>NUCLEOTIDE SEQUENCE</scope>
    <source>
        <tissue evidence="1">Leaf</tissue>
    </source>
</reference>
<accession>A0A2P2IXT4</accession>
<organism evidence="1">
    <name type="scientific">Rhizophora mucronata</name>
    <name type="common">Asiatic mangrove</name>
    <dbReference type="NCBI Taxonomy" id="61149"/>
    <lineage>
        <taxon>Eukaryota</taxon>
        <taxon>Viridiplantae</taxon>
        <taxon>Streptophyta</taxon>
        <taxon>Embryophyta</taxon>
        <taxon>Tracheophyta</taxon>
        <taxon>Spermatophyta</taxon>
        <taxon>Magnoliopsida</taxon>
        <taxon>eudicotyledons</taxon>
        <taxon>Gunneridae</taxon>
        <taxon>Pentapetalae</taxon>
        <taxon>rosids</taxon>
        <taxon>fabids</taxon>
        <taxon>Malpighiales</taxon>
        <taxon>Rhizophoraceae</taxon>
        <taxon>Rhizophora</taxon>
    </lineage>
</organism>
<protein>
    <submittedName>
        <fullName evidence="1">Uncharacterized protein</fullName>
    </submittedName>
</protein>